<feature type="transmembrane region" description="Helical" evidence="1">
    <location>
        <begin position="12"/>
        <end position="35"/>
    </location>
</feature>
<organism evidence="2 3">
    <name type="scientific">Mucilaginibacter defluvii</name>
    <dbReference type="NCBI Taxonomy" id="1196019"/>
    <lineage>
        <taxon>Bacteria</taxon>
        <taxon>Pseudomonadati</taxon>
        <taxon>Bacteroidota</taxon>
        <taxon>Sphingobacteriia</taxon>
        <taxon>Sphingobacteriales</taxon>
        <taxon>Sphingobacteriaceae</taxon>
        <taxon>Mucilaginibacter</taxon>
    </lineage>
</organism>
<keyword evidence="1" id="KW-1133">Transmembrane helix</keyword>
<feature type="transmembrane region" description="Helical" evidence="1">
    <location>
        <begin position="41"/>
        <end position="59"/>
    </location>
</feature>
<dbReference type="Proteomes" id="UP001501436">
    <property type="component" value="Unassembled WGS sequence"/>
</dbReference>
<accession>A0ABP9FP53</accession>
<dbReference type="EMBL" id="BAABJI010000002">
    <property type="protein sequence ID" value="GAA4911461.1"/>
    <property type="molecule type" value="Genomic_DNA"/>
</dbReference>
<sequence length="205" mass="22603">MKINLKSAQLAFLLNIIYIVSRGISASVKIIPLIIPQGLQYFLIFLAELSFVAVIIFLIGALRHWQAKSTALWLTIYLVLGIVSFFIPIAYHTGLLTLTASTSFIPAIPVFATFAAIVVMMMTSFRITPTALGTAFRAFFIVVILSALISHYLPTLMPAVQTPTMNKLFVAAVELVSLLPGFAIFFILQKIWLLLNEGVVINKNV</sequence>
<feature type="transmembrane region" description="Helical" evidence="1">
    <location>
        <begin position="71"/>
        <end position="91"/>
    </location>
</feature>
<evidence type="ECO:0000313" key="2">
    <source>
        <dbReference type="EMBL" id="GAA4911461.1"/>
    </source>
</evidence>
<keyword evidence="3" id="KW-1185">Reference proteome</keyword>
<feature type="transmembrane region" description="Helical" evidence="1">
    <location>
        <begin position="134"/>
        <end position="153"/>
    </location>
</feature>
<keyword evidence="1" id="KW-0472">Membrane</keyword>
<dbReference type="RefSeq" id="WP_345330156.1">
    <property type="nucleotide sequence ID" value="NZ_BAABJI010000002.1"/>
</dbReference>
<gene>
    <name evidence="2" type="ORF">GCM10023313_12990</name>
</gene>
<feature type="transmembrane region" description="Helical" evidence="1">
    <location>
        <begin position="103"/>
        <end position="122"/>
    </location>
</feature>
<evidence type="ECO:0000256" key="1">
    <source>
        <dbReference type="SAM" id="Phobius"/>
    </source>
</evidence>
<keyword evidence="1" id="KW-0812">Transmembrane</keyword>
<reference evidence="3" key="1">
    <citation type="journal article" date="2019" name="Int. J. Syst. Evol. Microbiol.">
        <title>The Global Catalogue of Microorganisms (GCM) 10K type strain sequencing project: providing services to taxonomists for standard genome sequencing and annotation.</title>
        <authorList>
            <consortium name="The Broad Institute Genomics Platform"/>
            <consortium name="The Broad Institute Genome Sequencing Center for Infectious Disease"/>
            <person name="Wu L."/>
            <person name="Ma J."/>
        </authorList>
    </citation>
    <scope>NUCLEOTIDE SEQUENCE [LARGE SCALE GENOMIC DNA]</scope>
    <source>
        <strain evidence="3">JCM 18283</strain>
    </source>
</reference>
<feature type="transmembrane region" description="Helical" evidence="1">
    <location>
        <begin position="168"/>
        <end position="188"/>
    </location>
</feature>
<protein>
    <submittedName>
        <fullName evidence="2">Uncharacterized protein</fullName>
    </submittedName>
</protein>
<name>A0ABP9FP53_9SPHI</name>
<evidence type="ECO:0000313" key="3">
    <source>
        <dbReference type="Proteomes" id="UP001501436"/>
    </source>
</evidence>
<proteinExistence type="predicted"/>
<comment type="caution">
    <text evidence="2">The sequence shown here is derived from an EMBL/GenBank/DDBJ whole genome shotgun (WGS) entry which is preliminary data.</text>
</comment>